<dbReference type="InterPro" id="IPR027417">
    <property type="entry name" value="P-loop_NTPase"/>
</dbReference>
<evidence type="ECO:0000313" key="2">
    <source>
        <dbReference type="EMBL" id="CCO23276.1"/>
    </source>
</evidence>
<evidence type="ECO:0000313" key="3">
    <source>
        <dbReference type="Proteomes" id="UP000010808"/>
    </source>
</evidence>
<accession>L0RCG8</accession>
<dbReference type="Pfam" id="PF01637">
    <property type="entry name" value="ATPase_2"/>
    <property type="match status" value="1"/>
</dbReference>
<dbReference type="HOGENOM" id="CLU_053804_1_1_7"/>
<dbReference type="EMBL" id="FO203522">
    <property type="protein sequence ID" value="CCO23276.1"/>
    <property type="molecule type" value="Genomic_DNA"/>
</dbReference>
<reference evidence="2 3" key="1">
    <citation type="submission" date="2012-10" db="EMBL/GenBank/DDBJ databases">
        <authorList>
            <person name="Genoscope - CEA"/>
        </authorList>
    </citation>
    <scope>NUCLEOTIDE SEQUENCE [LARGE SCALE GENOMIC DNA]</scope>
    <source>
        <strain evidence="3">AM13 / DSM 14728</strain>
    </source>
</reference>
<dbReference type="eggNOG" id="COG1672">
    <property type="taxonomic scope" value="Bacteria"/>
</dbReference>
<dbReference type="RefSeq" id="WP_015335881.1">
    <property type="nucleotide sequence ID" value="NC_020055.1"/>
</dbReference>
<dbReference type="SUPFAM" id="SSF52540">
    <property type="entry name" value="P-loop containing nucleoside triphosphate hydrolases"/>
    <property type="match status" value="1"/>
</dbReference>
<gene>
    <name evidence="2" type="ORF">DESAM_20989</name>
</gene>
<evidence type="ECO:0000259" key="1">
    <source>
        <dbReference type="Pfam" id="PF01637"/>
    </source>
</evidence>
<dbReference type="AlphaFoldDB" id="L0RCG8"/>
<proteinExistence type="predicted"/>
<dbReference type="KEGG" id="dhy:DESAM_20989"/>
<dbReference type="OrthoDB" id="9805535at2"/>
<dbReference type="STRING" id="1121451.DESAM_20989"/>
<organism evidence="2 3">
    <name type="scientific">Maridesulfovibrio hydrothermalis AM13 = DSM 14728</name>
    <dbReference type="NCBI Taxonomy" id="1121451"/>
    <lineage>
        <taxon>Bacteria</taxon>
        <taxon>Pseudomonadati</taxon>
        <taxon>Thermodesulfobacteriota</taxon>
        <taxon>Desulfovibrionia</taxon>
        <taxon>Desulfovibrionales</taxon>
        <taxon>Desulfovibrionaceae</taxon>
        <taxon>Maridesulfovibrio</taxon>
    </lineage>
</organism>
<name>L0RCG8_9BACT</name>
<dbReference type="PANTHER" id="PTHR34301:SF8">
    <property type="entry name" value="ATPASE DOMAIN-CONTAINING PROTEIN"/>
    <property type="match status" value="1"/>
</dbReference>
<dbReference type="PATRIC" id="fig|1121451.3.peg.1254"/>
<dbReference type="GO" id="GO:0005524">
    <property type="term" value="F:ATP binding"/>
    <property type="evidence" value="ECO:0007669"/>
    <property type="project" value="InterPro"/>
</dbReference>
<dbReference type="Gene3D" id="3.40.50.300">
    <property type="entry name" value="P-loop containing nucleotide triphosphate hydrolases"/>
    <property type="match status" value="1"/>
</dbReference>
<dbReference type="Proteomes" id="UP000010808">
    <property type="component" value="Chromosome"/>
</dbReference>
<dbReference type="PANTHER" id="PTHR34301">
    <property type="entry name" value="DNA-BINDING PROTEIN-RELATED"/>
    <property type="match status" value="1"/>
</dbReference>
<dbReference type="InterPro" id="IPR011579">
    <property type="entry name" value="ATPase_dom"/>
</dbReference>
<keyword evidence="3" id="KW-1185">Reference proteome</keyword>
<feature type="domain" description="ATPase" evidence="1">
    <location>
        <begin position="16"/>
        <end position="263"/>
    </location>
</feature>
<protein>
    <submittedName>
        <fullName evidence="2">ATPase</fullName>
    </submittedName>
</protein>
<sequence length="376" mass="42915">MKNPFHTDTLEPDQPFCNRVAELGELANHARNGMNVVIFAPRRYGKTSLVRRVQHQLRGEGICIIYAQFMRLVSVDDLVHRLAKGIISGLHEHESLLEKGKRWLGHFPSIQTSFTIDPVTGLPSVGVQMAKRQVDPIVALEGILEEIGKFLEKEEFQVCIALDEFQDIVDIKDARTESLLREHIQRHRASYFFLGSRRRVLLDIFNNRGRPFYQSATMMELDALPEEECVDFITSQFAQAGKQCPEEVALEIVQRVERYPYYLQALAYRAFEFCEKKCSTGDVSKAFESLIANERYGYQAIIQGISTGQLKLLRGIAEEEKASVTSSAFLQTYNLTLGGVQSARKFLSEQDLIEKAENGQWGIVDPMFREWMLHAF</sequence>